<dbReference type="SMART" id="SM00822">
    <property type="entry name" value="PKS_KR"/>
    <property type="match status" value="1"/>
</dbReference>
<dbReference type="InterPro" id="IPR002347">
    <property type="entry name" value="SDR_fam"/>
</dbReference>
<comment type="similarity">
    <text evidence="1 3">Belongs to the short-chain dehydrogenases/reductases (SDR) family.</text>
</comment>
<reference evidence="5 6" key="1">
    <citation type="submission" date="2018-08" db="EMBL/GenBank/DDBJ databases">
        <title>Fulvimarina sp. 85, whole genome shotgun sequence.</title>
        <authorList>
            <person name="Tuo L."/>
        </authorList>
    </citation>
    <scope>NUCLEOTIDE SEQUENCE [LARGE SCALE GENOMIC DNA]</scope>
    <source>
        <strain evidence="5 6">85</strain>
    </source>
</reference>
<dbReference type="PANTHER" id="PTHR44196:SF1">
    <property type="entry name" value="DEHYDROGENASE_REDUCTASE SDR FAMILY MEMBER 7B"/>
    <property type="match status" value="1"/>
</dbReference>
<evidence type="ECO:0000259" key="4">
    <source>
        <dbReference type="SMART" id="SM00822"/>
    </source>
</evidence>
<dbReference type="PROSITE" id="PS00061">
    <property type="entry name" value="ADH_SHORT"/>
    <property type="match status" value="1"/>
</dbReference>
<dbReference type="GO" id="GO:0016020">
    <property type="term" value="C:membrane"/>
    <property type="evidence" value="ECO:0007669"/>
    <property type="project" value="TreeGrafter"/>
</dbReference>
<dbReference type="InterPro" id="IPR057326">
    <property type="entry name" value="KR_dom"/>
</dbReference>
<feature type="domain" description="Ketoreductase" evidence="4">
    <location>
        <begin position="5"/>
        <end position="188"/>
    </location>
</feature>
<comment type="caution">
    <text evidence="5">The sequence shown here is derived from an EMBL/GenBank/DDBJ whole genome shotgun (WGS) entry which is preliminary data.</text>
</comment>
<dbReference type="PRINTS" id="PR00080">
    <property type="entry name" value="SDRFAMILY"/>
</dbReference>
<dbReference type="InterPro" id="IPR020904">
    <property type="entry name" value="Sc_DH/Rdtase_CS"/>
</dbReference>
<keyword evidence="2" id="KW-0560">Oxidoreductase</keyword>
<gene>
    <name evidence="5" type="ORF">DYI37_00645</name>
</gene>
<dbReference type="GO" id="GO:0016491">
    <property type="term" value="F:oxidoreductase activity"/>
    <property type="evidence" value="ECO:0007669"/>
    <property type="project" value="UniProtKB-KW"/>
</dbReference>
<dbReference type="EMBL" id="QURL01000001">
    <property type="protein sequence ID" value="RFC66520.1"/>
    <property type="molecule type" value="Genomic_DNA"/>
</dbReference>
<dbReference type="PRINTS" id="PR00081">
    <property type="entry name" value="GDHRDH"/>
</dbReference>
<evidence type="ECO:0000256" key="1">
    <source>
        <dbReference type="ARBA" id="ARBA00006484"/>
    </source>
</evidence>
<proteinExistence type="inferred from homology"/>
<dbReference type="SUPFAM" id="SSF51735">
    <property type="entry name" value="NAD(P)-binding Rossmann-fold domains"/>
    <property type="match status" value="1"/>
</dbReference>
<keyword evidence="6" id="KW-1185">Reference proteome</keyword>
<name>A0A371XBD2_9HYPH</name>
<organism evidence="5 6">
    <name type="scientific">Fulvimarina endophytica</name>
    <dbReference type="NCBI Taxonomy" id="2293836"/>
    <lineage>
        <taxon>Bacteria</taxon>
        <taxon>Pseudomonadati</taxon>
        <taxon>Pseudomonadota</taxon>
        <taxon>Alphaproteobacteria</taxon>
        <taxon>Hyphomicrobiales</taxon>
        <taxon>Aurantimonadaceae</taxon>
        <taxon>Fulvimarina</taxon>
    </lineage>
</organism>
<evidence type="ECO:0000256" key="3">
    <source>
        <dbReference type="RuleBase" id="RU000363"/>
    </source>
</evidence>
<dbReference type="Gene3D" id="3.40.50.720">
    <property type="entry name" value="NAD(P)-binding Rossmann-like Domain"/>
    <property type="match status" value="1"/>
</dbReference>
<sequence length="269" mass="28544">MFAGRTALVTGAASGIGRAIAVSLAERGAALALADIDEAGLAATRGLLRPGTHATLHPIDLADKDAIAALPGAVMAEHRSVDLLFNVAGVAIGGSFEQVDANDFDWLMEINFFGTVRMVRAFLPVLRQASEAQVVNISSIYGIISPPGQAAYSASKFAVRGFSNALRHELRRTSIGVSVVHPGGVATEIANSARLPTGVDEEETARQLARMNRMLKMPASKAAEIIVEGVAKRRSRILVGTDAKVAAVLERLMPVSYMKTLDWLMRRAS</sequence>
<evidence type="ECO:0000256" key="2">
    <source>
        <dbReference type="ARBA" id="ARBA00023002"/>
    </source>
</evidence>
<dbReference type="Proteomes" id="UP000264310">
    <property type="component" value="Unassembled WGS sequence"/>
</dbReference>
<dbReference type="InterPro" id="IPR036291">
    <property type="entry name" value="NAD(P)-bd_dom_sf"/>
</dbReference>
<dbReference type="AlphaFoldDB" id="A0A371XBD2"/>
<evidence type="ECO:0000313" key="5">
    <source>
        <dbReference type="EMBL" id="RFC66520.1"/>
    </source>
</evidence>
<dbReference type="OrthoDB" id="9793825at2"/>
<dbReference type="PANTHER" id="PTHR44196">
    <property type="entry name" value="DEHYDROGENASE/REDUCTASE SDR FAMILY MEMBER 7B"/>
    <property type="match status" value="1"/>
</dbReference>
<protein>
    <submittedName>
        <fullName evidence="5">SDR family NAD(P)-dependent oxidoreductase</fullName>
    </submittedName>
</protein>
<dbReference type="Pfam" id="PF00106">
    <property type="entry name" value="adh_short"/>
    <property type="match status" value="1"/>
</dbReference>
<accession>A0A371XBD2</accession>
<evidence type="ECO:0000313" key="6">
    <source>
        <dbReference type="Proteomes" id="UP000264310"/>
    </source>
</evidence>